<dbReference type="PANTHER" id="PTHR30489">
    <property type="entry name" value="LIPOPROTEIN-RELEASING SYSTEM TRANSMEMBRANE PROTEIN LOLE"/>
    <property type="match status" value="1"/>
</dbReference>
<protein>
    <submittedName>
        <fullName evidence="11">Lipoprotein-releasing ABC transporter permease subunit LolE</fullName>
    </submittedName>
</protein>
<evidence type="ECO:0000313" key="12">
    <source>
        <dbReference type="Proteomes" id="UP000292544"/>
    </source>
</evidence>
<keyword evidence="3" id="KW-0813">Transport</keyword>
<evidence type="ECO:0000256" key="5">
    <source>
        <dbReference type="ARBA" id="ARBA00022692"/>
    </source>
</evidence>
<sequence>MMQHLALWIAFRFSRARQRNRFISFISASSTFGIALGVMVLITLLSAMNGFEQALKDRLLSVVPHGEVTAVREPIVDWKSLSASAIADPAVVAAAPFVKFNAMLERGGKMKAIESRGVDLDYELDVSDIGAYLLPEPADTLVDNELWLGKTIADELSLAVGDKVMMLIPTLDPQMRMKPPKRKMFVVKRLIQMGGELDASAALISIDTAAELSGWQGGVQGIRFKFGDVMAAPRLVRNAAYEMAHYLYISDWTRTQGHLYSDIQLVRGIVYMVLTLVIAVASFNIVSTLVLAVQDKQSEIAILKTMGTTDAMVMKIFILQGLFNGVLGSLIGAGLGVLIASSLGQIAQGVERLLGHKLLDAEIYFIDFLPSLLSISDVVFTVIVAIVLSLLATLYPAWKASKILPANVLGQSV</sequence>
<evidence type="ECO:0000256" key="2">
    <source>
        <dbReference type="ARBA" id="ARBA00005236"/>
    </source>
</evidence>
<keyword evidence="4" id="KW-1003">Cell membrane</keyword>
<evidence type="ECO:0000259" key="10">
    <source>
        <dbReference type="Pfam" id="PF12704"/>
    </source>
</evidence>
<comment type="caution">
    <text evidence="11">The sequence shown here is derived from an EMBL/GenBank/DDBJ whole genome shotgun (WGS) entry which is preliminary data.</text>
</comment>
<name>A0ABY1WU04_9GAMM</name>
<dbReference type="NCBIfam" id="TIGR02212">
    <property type="entry name" value="lolCE"/>
    <property type="match status" value="1"/>
</dbReference>
<feature type="transmembrane region" description="Helical" evidence="8">
    <location>
        <begin position="314"/>
        <end position="340"/>
    </location>
</feature>
<dbReference type="Proteomes" id="UP000292544">
    <property type="component" value="Unassembled WGS sequence"/>
</dbReference>
<comment type="similarity">
    <text evidence="2">Belongs to the ABC-4 integral membrane protein family. LolC/E subfamily.</text>
</comment>
<dbReference type="InterPro" id="IPR003838">
    <property type="entry name" value="ABC3_permease_C"/>
</dbReference>
<feature type="domain" description="ABC3 transporter permease C-terminal" evidence="9">
    <location>
        <begin position="272"/>
        <end position="403"/>
    </location>
</feature>
<accession>A0ABY1WU04</accession>
<evidence type="ECO:0000256" key="3">
    <source>
        <dbReference type="ARBA" id="ARBA00022448"/>
    </source>
</evidence>
<dbReference type="PANTHER" id="PTHR30489:SF0">
    <property type="entry name" value="LIPOPROTEIN-RELEASING SYSTEM TRANSMEMBRANE PROTEIN LOLE"/>
    <property type="match status" value="1"/>
</dbReference>
<keyword evidence="5 8" id="KW-0812">Transmembrane</keyword>
<dbReference type="Pfam" id="PF12704">
    <property type="entry name" value="MacB_PCD"/>
    <property type="match status" value="1"/>
</dbReference>
<comment type="subcellular location">
    <subcellularLocation>
        <location evidence="1">Cell membrane</location>
        <topology evidence="1">Multi-pass membrane protein</topology>
    </subcellularLocation>
</comment>
<dbReference type="Pfam" id="PF02687">
    <property type="entry name" value="FtsX"/>
    <property type="match status" value="1"/>
</dbReference>
<keyword evidence="7 8" id="KW-0472">Membrane</keyword>
<keyword evidence="6 8" id="KW-1133">Transmembrane helix</keyword>
<organism evidence="11 12">
    <name type="scientific">Corallincola spongiicola</name>
    <dbReference type="NCBI Taxonomy" id="2520508"/>
    <lineage>
        <taxon>Bacteria</taxon>
        <taxon>Pseudomonadati</taxon>
        <taxon>Pseudomonadota</taxon>
        <taxon>Gammaproteobacteria</taxon>
        <taxon>Alteromonadales</taxon>
        <taxon>Psychromonadaceae</taxon>
        <taxon>Corallincola</taxon>
    </lineage>
</organism>
<dbReference type="InterPro" id="IPR025857">
    <property type="entry name" value="MacB_PCD"/>
</dbReference>
<evidence type="ECO:0000313" key="11">
    <source>
        <dbReference type="EMBL" id="TAA48224.1"/>
    </source>
</evidence>
<keyword evidence="11" id="KW-0449">Lipoprotein</keyword>
<feature type="transmembrane region" description="Helical" evidence="8">
    <location>
        <begin position="21"/>
        <end position="48"/>
    </location>
</feature>
<evidence type="ECO:0000256" key="7">
    <source>
        <dbReference type="ARBA" id="ARBA00023136"/>
    </source>
</evidence>
<proteinExistence type="inferred from homology"/>
<dbReference type="InterPro" id="IPR011925">
    <property type="entry name" value="LolCE_TM"/>
</dbReference>
<evidence type="ECO:0000256" key="1">
    <source>
        <dbReference type="ARBA" id="ARBA00004651"/>
    </source>
</evidence>
<evidence type="ECO:0000256" key="4">
    <source>
        <dbReference type="ARBA" id="ARBA00022475"/>
    </source>
</evidence>
<gene>
    <name evidence="11" type="primary">lolE</name>
    <name evidence="11" type="ORF">EXY25_03040</name>
</gene>
<keyword evidence="12" id="KW-1185">Reference proteome</keyword>
<evidence type="ECO:0000259" key="9">
    <source>
        <dbReference type="Pfam" id="PF02687"/>
    </source>
</evidence>
<feature type="transmembrane region" description="Helical" evidence="8">
    <location>
        <begin position="378"/>
        <end position="398"/>
    </location>
</feature>
<dbReference type="InterPro" id="IPR051447">
    <property type="entry name" value="Lipoprotein-release_system"/>
</dbReference>
<dbReference type="EMBL" id="SHLY01000001">
    <property type="protein sequence ID" value="TAA48224.1"/>
    <property type="molecule type" value="Genomic_DNA"/>
</dbReference>
<feature type="domain" description="MacB-like periplasmic core" evidence="10">
    <location>
        <begin position="29"/>
        <end position="166"/>
    </location>
</feature>
<reference evidence="12" key="1">
    <citation type="submission" date="2019-02" db="EMBL/GenBank/DDBJ databases">
        <title>Draft genome sequence of Muricauda sp. 176CP4-71.</title>
        <authorList>
            <person name="Park J.-S."/>
        </authorList>
    </citation>
    <scope>NUCLEOTIDE SEQUENCE [LARGE SCALE GENOMIC DNA]</scope>
    <source>
        <strain evidence="12">176GS2-150</strain>
    </source>
</reference>
<dbReference type="NCBIfam" id="NF008357">
    <property type="entry name" value="PRK11146.1"/>
    <property type="match status" value="1"/>
</dbReference>
<feature type="transmembrane region" description="Helical" evidence="8">
    <location>
        <begin position="269"/>
        <end position="293"/>
    </location>
</feature>
<evidence type="ECO:0000256" key="6">
    <source>
        <dbReference type="ARBA" id="ARBA00022989"/>
    </source>
</evidence>
<evidence type="ECO:0000256" key="8">
    <source>
        <dbReference type="SAM" id="Phobius"/>
    </source>
</evidence>